<name>A0A1F7XB11_9BACT</name>
<organism evidence="1 2">
    <name type="scientific">Candidatus Woesebacteria bacterium RBG_16_34_12</name>
    <dbReference type="NCBI Taxonomy" id="1802480"/>
    <lineage>
        <taxon>Bacteria</taxon>
        <taxon>Candidatus Woeseibacteriota</taxon>
    </lineage>
</organism>
<dbReference type="AlphaFoldDB" id="A0A1F7XB11"/>
<protein>
    <submittedName>
        <fullName evidence="1">Uncharacterized protein</fullName>
    </submittedName>
</protein>
<proteinExistence type="predicted"/>
<reference evidence="1 2" key="1">
    <citation type="journal article" date="2016" name="Nat. Commun.">
        <title>Thousands of microbial genomes shed light on interconnected biogeochemical processes in an aquifer system.</title>
        <authorList>
            <person name="Anantharaman K."/>
            <person name="Brown C.T."/>
            <person name="Hug L.A."/>
            <person name="Sharon I."/>
            <person name="Castelle C.J."/>
            <person name="Probst A.J."/>
            <person name="Thomas B.C."/>
            <person name="Singh A."/>
            <person name="Wilkins M.J."/>
            <person name="Karaoz U."/>
            <person name="Brodie E.L."/>
            <person name="Williams K.H."/>
            <person name="Hubbard S.S."/>
            <person name="Banfield J.F."/>
        </authorList>
    </citation>
    <scope>NUCLEOTIDE SEQUENCE [LARGE SCALE GENOMIC DNA]</scope>
</reference>
<gene>
    <name evidence="1" type="ORF">A2Z22_02210</name>
</gene>
<evidence type="ECO:0000313" key="2">
    <source>
        <dbReference type="Proteomes" id="UP000177053"/>
    </source>
</evidence>
<dbReference type="Proteomes" id="UP000177053">
    <property type="component" value="Unassembled WGS sequence"/>
</dbReference>
<sequence length="70" mass="8098">MKKIKAKTDTQIKIMAEGGKRLGKVKKELKGQIQEGRNAAEIEELADRLFLKLKEKHHLKWYQDIIGQPV</sequence>
<evidence type="ECO:0000313" key="1">
    <source>
        <dbReference type="EMBL" id="OGM11588.1"/>
    </source>
</evidence>
<dbReference type="EMBL" id="MGFS01000015">
    <property type="protein sequence ID" value="OGM11588.1"/>
    <property type="molecule type" value="Genomic_DNA"/>
</dbReference>
<comment type="caution">
    <text evidence="1">The sequence shown here is derived from an EMBL/GenBank/DDBJ whole genome shotgun (WGS) entry which is preliminary data.</text>
</comment>
<accession>A0A1F7XB11</accession>